<sequence>MPKKKKCPEFENHERWLVAFADMMTLLFALFVVLYAIAIVNTSKVKQVTESMQTAFGIKEEIPKEEGTIPRGPTATEGIFRYIKGNTSREQILQKIIRERAAIISAQARNVEQKLSERLYGTKQFPDSAKKPVDRVIYVARDPEGIRITLLARILFKPGEYTLTPEAYKIIQSVAEVLKGIGRVIRVEGHTDNIPYERNGMSNWELSTLRATTVTKFLISTKLFPVGSVYPAGFAETRPLSENDSAENRALNRRVDLKILYDNPTDYIPPDEQLGNGEKSTKE</sequence>
<evidence type="ECO:0000256" key="6">
    <source>
        <dbReference type="ARBA" id="ARBA00023136"/>
    </source>
</evidence>
<dbReference type="SUPFAM" id="SSF103088">
    <property type="entry name" value="OmpA-like"/>
    <property type="match status" value="1"/>
</dbReference>
<evidence type="ECO:0000256" key="3">
    <source>
        <dbReference type="ARBA" id="ARBA00022475"/>
    </source>
</evidence>
<evidence type="ECO:0000256" key="4">
    <source>
        <dbReference type="ARBA" id="ARBA00022692"/>
    </source>
</evidence>
<evidence type="ECO:0000313" key="12">
    <source>
        <dbReference type="Proteomes" id="UP000291236"/>
    </source>
</evidence>
<evidence type="ECO:0000256" key="2">
    <source>
        <dbReference type="ARBA" id="ARBA00008914"/>
    </source>
</evidence>
<reference evidence="11 12" key="1">
    <citation type="submission" date="2018-12" db="EMBL/GenBank/DDBJ databases">
        <title>Rubrispira sanarue gen. nov., sp., nov., a member of the order Silvanigrellales, isolated from a brackish lake in Hamamatsu Japan.</title>
        <authorList>
            <person name="Maejima Y."/>
            <person name="Iino T."/>
            <person name="Muraguchi Y."/>
            <person name="Fukuda K."/>
            <person name="Nojiri H."/>
            <person name="Ohkuma M."/>
            <person name="Moriuchi R."/>
            <person name="Dohra H."/>
            <person name="Kimbara K."/>
            <person name="Shintani M."/>
        </authorList>
    </citation>
    <scope>NUCLEOTIDE SEQUENCE [LARGE SCALE GENOMIC DNA]</scope>
    <source>
        <strain evidence="11 12">RF1110005</strain>
    </source>
</reference>
<keyword evidence="11" id="KW-0969">Cilium</keyword>
<gene>
    <name evidence="11" type="ORF">JCM31447_03090</name>
</gene>
<dbReference type="InterPro" id="IPR006665">
    <property type="entry name" value="OmpA-like"/>
</dbReference>
<dbReference type="AlphaFoldDB" id="A0A4P2VJ10"/>
<evidence type="ECO:0000256" key="7">
    <source>
        <dbReference type="PROSITE-ProRule" id="PRU00473"/>
    </source>
</evidence>
<dbReference type="InterPro" id="IPR050330">
    <property type="entry name" value="Bact_OuterMem_StrucFunc"/>
</dbReference>
<dbReference type="CDD" id="cd07185">
    <property type="entry name" value="OmpA_C-like"/>
    <property type="match status" value="1"/>
</dbReference>
<dbReference type="Proteomes" id="UP000291236">
    <property type="component" value="Chromosome"/>
</dbReference>
<dbReference type="Pfam" id="PF00691">
    <property type="entry name" value="OmpA"/>
    <property type="match status" value="1"/>
</dbReference>
<keyword evidence="3" id="KW-1003">Cell membrane</keyword>
<dbReference type="Pfam" id="PF13677">
    <property type="entry name" value="MotB_plug"/>
    <property type="match status" value="1"/>
</dbReference>
<dbReference type="EMBL" id="AP019368">
    <property type="protein sequence ID" value="BBH51884.1"/>
    <property type="molecule type" value="Genomic_DNA"/>
</dbReference>
<protein>
    <submittedName>
        <fullName evidence="11">Flagellar motor protein MotD</fullName>
    </submittedName>
</protein>
<comment type="similarity">
    <text evidence="2">Belongs to the MotB family.</text>
</comment>
<keyword evidence="5 9" id="KW-1133">Transmembrane helix</keyword>
<evidence type="ECO:0000313" key="11">
    <source>
        <dbReference type="EMBL" id="BBH51884.1"/>
    </source>
</evidence>
<evidence type="ECO:0000256" key="9">
    <source>
        <dbReference type="SAM" id="Phobius"/>
    </source>
</evidence>
<dbReference type="Gene3D" id="3.30.1330.60">
    <property type="entry name" value="OmpA-like domain"/>
    <property type="match status" value="1"/>
</dbReference>
<dbReference type="GO" id="GO:0005886">
    <property type="term" value="C:plasma membrane"/>
    <property type="evidence" value="ECO:0007669"/>
    <property type="project" value="UniProtKB-SubCell"/>
</dbReference>
<keyword evidence="12" id="KW-1185">Reference proteome</keyword>
<dbReference type="PANTHER" id="PTHR30329">
    <property type="entry name" value="STATOR ELEMENT OF FLAGELLAR MOTOR COMPLEX"/>
    <property type="match status" value="1"/>
</dbReference>
<feature type="region of interest" description="Disordered" evidence="8">
    <location>
        <begin position="264"/>
        <end position="283"/>
    </location>
</feature>
<dbReference type="RefSeq" id="WP_130605844.1">
    <property type="nucleotide sequence ID" value="NZ_AP019368.1"/>
</dbReference>
<dbReference type="InterPro" id="IPR036737">
    <property type="entry name" value="OmpA-like_sf"/>
</dbReference>
<evidence type="ECO:0000256" key="8">
    <source>
        <dbReference type="SAM" id="MobiDB-lite"/>
    </source>
</evidence>
<keyword evidence="4 9" id="KW-0812">Transmembrane</keyword>
<dbReference type="OrthoDB" id="5291291at2"/>
<keyword evidence="11" id="KW-0966">Cell projection</keyword>
<dbReference type="KEGG" id="sbf:JCM31447_03090"/>
<evidence type="ECO:0000256" key="5">
    <source>
        <dbReference type="ARBA" id="ARBA00022989"/>
    </source>
</evidence>
<proteinExistence type="inferred from homology"/>
<name>A0A4P2VJ10_FLUSA</name>
<evidence type="ECO:0000256" key="1">
    <source>
        <dbReference type="ARBA" id="ARBA00004162"/>
    </source>
</evidence>
<feature type="transmembrane region" description="Helical" evidence="9">
    <location>
        <begin position="16"/>
        <end position="38"/>
    </location>
</feature>
<dbReference type="InterPro" id="IPR025713">
    <property type="entry name" value="MotB-like_N_dom"/>
</dbReference>
<accession>A0A4P2VJ10</accession>
<dbReference type="PANTHER" id="PTHR30329:SF21">
    <property type="entry name" value="LIPOPROTEIN YIAD-RELATED"/>
    <property type="match status" value="1"/>
</dbReference>
<feature type="domain" description="OmpA-like" evidence="10">
    <location>
        <begin position="144"/>
        <end position="263"/>
    </location>
</feature>
<comment type="subcellular location">
    <subcellularLocation>
        <location evidence="1">Cell membrane</location>
        <topology evidence="1">Single-pass membrane protein</topology>
    </subcellularLocation>
</comment>
<keyword evidence="6 7" id="KW-0472">Membrane</keyword>
<keyword evidence="11" id="KW-0282">Flagellum</keyword>
<organism evidence="11 12">
    <name type="scientific">Fluviispira sanaruensis</name>
    <dbReference type="NCBI Taxonomy" id="2493639"/>
    <lineage>
        <taxon>Bacteria</taxon>
        <taxon>Pseudomonadati</taxon>
        <taxon>Bdellovibrionota</taxon>
        <taxon>Oligoflexia</taxon>
        <taxon>Silvanigrellales</taxon>
        <taxon>Silvanigrellaceae</taxon>
        <taxon>Fluviispira</taxon>
    </lineage>
</organism>
<dbReference type="PROSITE" id="PS51123">
    <property type="entry name" value="OMPA_2"/>
    <property type="match status" value="1"/>
</dbReference>
<evidence type="ECO:0000259" key="10">
    <source>
        <dbReference type="PROSITE" id="PS51123"/>
    </source>
</evidence>